<evidence type="ECO:0000256" key="6">
    <source>
        <dbReference type="SAM" id="MobiDB-lite"/>
    </source>
</evidence>
<feature type="compositionally biased region" description="Polar residues" evidence="6">
    <location>
        <begin position="682"/>
        <end position="695"/>
    </location>
</feature>
<feature type="compositionally biased region" description="Low complexity" evidence="6">
    <location>
        <begin position="456"/>
        <end position="471"/>
    </location>
</feature>
<accession>A0ABR3VBZ4</accession>
<gene>
    <name evidence="7" type="ORF">VTJ49DRAFT_1626</name>
</gene>
<feature type="region of interest" description="Disordered" evidence="6">
    <location>
        <begin position="1152"/>
        <end position="1241"/>
    </location>
</feature>
<feature type="region of interest" description="Disordered" evidence="6">
    <location>
        <begin position="240"/>
        <end position="271"/>
    </location>
</feature>
<comment type="function">
    <text evidence="3">Regulates mitochondrial small subunit maturation by controlling 15S rRNA 5'-end processing. Localizes to the 5' precursor of the 15S rRNA in a position that is subsequently occupied by mS47 in the mature yeast mtSSU. Uses structure and sequence-specific RNA recognition, binding to a single-stranded region of the precursor and specifically recognizing bases -6 to -1. The exchange of Ccm1 for mS47 is coupled to the irreversible removal of precursor rRNA that is accompanied by conformational changes of the mitoribosomal proteins uS5m and mS26. These conformational changes signal completion of 5'-end rRNA processing through protection of the mature 5'-end of the 15S rRNA and stabilization of mS47. The removal of the 5' precursor together with the dissociation of Ccm1 may be catalyzed by the 5'-3' exoribonuclease Pet127. Involved in the specific removal of group I introns in mitochondrial encoded transcripts.</text>
</comment>
<evidence type="ECO:0000256" key="5">
    <source>
        <dbReference type="SAM" id="Coils"/>
    </source>
</evidence>
<name>A0ABR3VBZ4_HUMIN</name>
<feature type="compositionally biased region" description="Low complexity" evidence="6">
    <location>
        <begin position="248"/>
        <end position="268"/>
    </location>
</feature>
<feature type="region of interest" description="Disordered" evidence="6">
    <location>
        <begin position="448"/>
        <end position="471"/>
    </location>
</feature>
<comment type="similarity">
    <text evidence="1">Belongs to the CCM1 family.</text>
</comment>
<feature type="coiled-coil region" evidence="5">
    <location>
        <begin position="303"/>
        <end position="361"/>
    </location>
</feature>
<evidence type="ECO:0000256" key="4">
    <source>
        <dbReference type="ARBA" id="ARBA00044511"/>
    </source>
</evidence>
<reference evidence="7 8" key="1">
    <citation type="journal article" date="2024" name="Commun. Biol.">
        <title>Comparative genomic analysis of thermophilic fungi reveals convergent evolutionary adaptations and gene losses.</title>
        <authorList>
            <person name="Steindorff A.S."/>
            <person name="Aguilar-Pontes M.V."/>
            <person name="Robinson A.J."/>
            <person name="Andreopoulos B."/>
            <person name="LaButti K."/>
            <person name="Kuo A."/>
            <person name="Mondo S."/>
            <person name="Riley R."/>
            <person name="Otillar R."/>
            <person name="Haridas S."/>
            <person name="Lipzen A."/>
            <person name="Grimwood J."/>
            <person name="Schmutz J."/>
            <person name="Clum A."/>
            <person name="Reid I.D."/>
            <person name="Moisan M.C."/>
            <person name="Butler G."/>
            <person name="Nguyen T.T.M."/>
            <person name="Dewar K."/>
            <person name="Conant G."/>
            <person name="Drula E."/>
            <person name="Henrissat B."/>
            <person name="Hansel C."/>
            <person name="Singer S."/>
            <person name="Hutchinson M.I."/>
            <person name="de Vries R.P."/>
            <person name="Natvig D.O."/>
            <person name="Powell A.J."/>
            <person name="Tsang A."/>
            <person name="Grigoriev I.V."/>
        </authorList>
    </citation>
    <scope>NUCLEOTIDE SEQUENCE [LARGE SCALE GENOMIC DNA]</scope>
    <source>
        <strain evidence="7 8">CBS 620.91</strain>
    </source>
</reference>
<comment type="subunit">
    <text evidence="4">Binds to mitochondrial small subunit 15S rRNA.</text>
</comment>
<proteinExistence type="inferred from homology"/>
<feature type="compositionally biased region" description="Low complexity" evidence="6">
    <location>
        <begin position="36"/>
        <end position="47"/>
    </location>
</feature>
<sequence length="1401" mass="157461">MPRIRHHRSSRRVPPPKDSDFDHEINLVNRDDDQRSTSPSSAGPSLSENGAMASGARGRSTSIRQDEPGGEGRAQSAQPSVVVELEPRSPTQTTKPADRPKTAESEIDILYENQRGGFLCGIPLFSSKALGNLDPSPWTNSAHRASPTDTNTAQVPDPSWEWAWPEWRIQYNETTDEEGWVYSFAFSKKFSWHKARWWNSFVRRRAWARKRVKKSTRAGYLPEDPLLLNPDYFTVRPSAEMVRDRSPSRGPSRASSRAPSRLSNSRLSVSTLHSEGVSPQVVIEHADDLMGALGAARIDREKIEAVENYLTNAKEDLVGLQDRMHEIMSLFLFQASRRVLLGKLTEVYDRAVAERERLKEAAPPELERRVEHLAAALKHADEEVKRLEYWSDVKGMAEAGSSKGATDPTQGWDPAWKGVDKSGNLSWSSNLGFRGGANGIHCEPLRATCTNSRPTAPSSAKPPQSIAPSASSSFIDRLNRLPVRRHRDWGVPRPHWTPAVVLRPDTPYPHKVESRESLRRSHRILKHQYQLETRRPQCGKPGDWRTILRYLIRCSPAYVPPEEGVKISISKKALELLLSDHESNLWNIKARTKCTMTLYRPTPGHSGTTWPWDDTVEQTEKGDQDTPRKERALTDGWDTEPYVVLSGEPTAVVAAVDEIVRVSRLAIYDRTEDPSTEAITPEEQNTPSPDGTQGSPADMIKVDRLNTPSPDAGQGGAAFTKIPVHRHPAPIPTRPYKLYERVDAIPRPKEWTVSTFQQYVAAVTLGRPYGSLARHLYPGQSQSHRDTVVRILHDVFNDPAAAAAVSIPALQLALEYLVKAGSSLVRDAEALRDRAKELGLRLDTDVYNRMAMTAVQTKNLLVFQGYVAEMVQRGYQPNVRTWLLFLRIIEAEDVRRYILKAMAAKNYFSDPKVVNWVAVEMADHDIYRAIQMGQDVDVFVHRLHKLYGPDWTLHTRAANRYLDVLGRYSKLDDCKRLLQLMFASKRGKPNTISLNTIITHCKHQRKIDLAIEVLQMFEKEGYSHLADDITLHLLFEVARKTKKPHLLGAVWRYAHLTAQTTWDMRRRGITLLAGEHKMERLTDRLNGLWENPDECKMTRLEFVESLLLNCEEAHCTPEILKLKALAREQAYLSKHSVALRLRSRLLKAGDSVLKPPQTRRVESNQALPESSALSATTPPSLTAGDSAPEPLDAATETARGESDQLPPESPAPSATTLVSLTVGDGEPPEPPKAATETGRAESDQPCAIEYYFSSTHRLLEKARARSERLPKPLYVHTYDAYELQMFRAAQIWKPKTPLGDFLKAALDRDRSLHKLAHSDLSSAQIFKDGVPVEMAPIPLALERRSIQGFEMDPAPPWMQKPAQKDRTTESEGSAINGPTRREDHLSRMKGKDVKGEKPPVL</sequence>
<dbReference type="InterPro" id="IPR011990">
    <property type="entry name" value="TPR-like_helical_dom_sf"/>
</dbReference>
<dbReference type="Gene3D" id="1.25.40.10">
    <property type="entry name" value="Tetratricopeptide repeat domain"/>
    <property type="match status" value="1"/>
</dbReference>
<dbReference type="PANTHER" id="PTHR47936">
    <property type="entry name" value="PPR_LONG DOMAIN-CONTAINING PROTEIN"/>
    <property type="match status" value="1"/>
</dbReference>
<dbReference type="PANTHER" id="PTHR47936:SF1">
    <property type="entry name" value="PENTATRICOPEPTIDE REPEAT-CONTAINING PROTEIN GUN1, CHLOROPLASTIC"/>
    <property type="match status" value="1"/>
</dbReference>
<evidence type="ECO:0000256" key="1">
    <source>
        <dbReference type="ARBA" id="ARBA00006192"/>
    </source>
</evidence>
<keyword evidence="2" id="KW-0677">Repeat</keyword>
<feature type="region of interest" description="Disordered" evidence="6">
    <location>
        <begin position="603"/>
        <end position="632"/>
    </location>
</feature>
<feature type="compositionally biased region" description="Basic residues" evidence="6">
    <location>
        <begin position="1"/>
        <end position="11"/>
    </location>
</feature>
<protein>
    <recommendedName>
        <fullName evidence="9">Meiotically up-regulated 65 protein</fullName>
    </recommendedName>
</protein>
<evidence type="ECO:0008006" key="9">
    <source>
        <dbReference type="Google" id="ProtNLM"/>
    </source>
</evidence>
<comment type="caution">
    <text evidence="7">The sequence shown here is derived from an EMBL/GenBank/DDBJ whole genome shotgun (WGS) entry which is preliminary data.</text>
</comment>
<feature type="region of interest" description="Disordered" evidence="6">
    <location>
        <begin position="1350"/>
        <end position="1401"/>
    </location>
</feature>
<organism evidence="7 8">
    <name type="scientific">Humicola insolens</name>
    <name type="common">Soft-rot fungus</name>
    <dbReference type="NCBI Taxonomy" id="85995"/>
    <lineage>
        <taxon>Eukaryota</taxon>
        <taxon>Fungi</taxon>
        <taxon>Dikarya</taxon>
        <taxon>Ascomycota</taxon>
        <taxon>Pezizomycotina</taxon>
        <taxon>Sordariomycetes</taxon>
        <taxon>Sordariomycetidae</taxon>
        <taxon>Sordariales</taxon>
        <taxon>Chaetomiaceae</taxon>
        <taxon>Mycothermus</taxon>
    </lineage>
</organism>
<evidence type="ECO:0000256" key="3">
    <source>
        <dbReference type="ARBA" id="ARBA00044493"/>
    </source>
</evidence>
<evidence type="ECO:0000256" key="2">
    <source>
        <dbReference type="ARBA" id="ARBA00022737"/>
    </source>
</evidence>
<evidence type="ECO:0000313" key="8">
    <source>
        <dbReference type="Proteomes" id="UP001583172"/>
    </source>
</evidence>
<keyword evidence="5" id="KW-0175">Coiled coil</keyword>
<dbReference type="EMBL" id="JAZGSY010000163">
    <property type="protein sequence ID" value="KAL1839330.1"/>
    <property type="molecule type" value="Genomic_DNA"/>
</dbReference>
<feature type="compositionally biased region" description="Polar residues" evidence="6">
    <location>
        <begin position="1163"/>
        <end position="1180"/>
    </location>
</feature>
<feature type="compositionally biased region" description="Basic and acidic residues" evidence="6">
    <location>
        <begin position="618"/>
        <end position="632"/>
    </location>
</feature>
<feature type="region of interest" description="Disordered" evidence="6">
    <location>
        <begin position="672"/>
        <end position="705"/>
    </location>
</feature>
<feature type="region of interest" description="Disordered" evidence="6">
    <location>
        <begin position="1"/>
        <end position="103"/>
    </location>
</feature>
<keyword evidence="8" id="KW-1185">Reference proteome</keyword>
<feature type="compositionally biased region" description="Basic and acidic residues" evidence="6">
    <location>
        <begin position="15"/>
        <end position="35"/>
    </location>
</feature>
<feature type="compositionally biased region" description="Basic and acidic residues" evidence="6">
    <location>
        <begin position="1379"/>
        <end position="1401"/>
    </location>
</feature>
<dbReference type="Proteomes" id="UP001583172">
    <property type="component" value="Unassembled WGS sequence"/>
</dbReference>
<evidence type="ECO:0000313" key="7">
    <source>
        <dbReference type="EMBL" id="KAL1839330.1"/>
    </source>
</evidence>